<dbReference type="Pfam" id="PF01679">
    <property type="entry name" value="Pmp3"/>
    <property type="match status" value="1"/>
</dbReference>
<dbReference type="RefSeq" id="WP_009196626.1">
    <property type="nucleotide sequence ID" value="NZ_AODQ01000101.1"/>
</dbReference>
<evidence type="ECO:0000256" key="5">
    <source>
        <dbReference type="ARBA" id="ARBA00023136"/>
    </source>
</evidence>
<feature type="transmembrane region" description="Helical" evidence="6">
    <location>
        <begin position="28"/>
        <end position="49"/>
    </location>
</feature>
<dbReference type="PANTHER" id="PTHR21659:SF42">
    <property type="entry name" value="UPF0057 MEMBRANE PROTEIN ZK632.10-RELATED"/>
    <property type="match status" value="1"/>
</dbReference>
<gene>
    <name evidence="7" type="ORF">ADICEAN_03243</name>
</gene>
<dbReference type="eggNOG" id="COG0401">
    <property type="taxonomic scope" value="Bacteria"/>
</dbReference>
<accession>M7N318</accession>
<evidence type="ECO:0000256" key="4">
    <source>
        <dbReference type="ARBA" id="ARBA00022989"/>
    </source>
</evidence>
<comment type="caution">
    <text evidence="7">The sequence shown here is derived from an EMBL/GenBank/DDBJ whole genome shotgun (WGS) entry which is preliminary data.</text>
</comment>
<keyword evidence="4 6" id="KW-1133">Transmembrane helix</keyword>
<organism evidence="7 8">
    <name type="scientific">Cesiribacter andamanensis AMV16</name>
    <dbReference type="NCBI Taxonomy" id="1279009"/>
    <lineage>
        <taxon>Bacteria</taxon>
        <taxon>Pseudomonadati</taxon>
        <taxon>Bacteroidota</taxon>
        <taxon>Cytophagia</taxon>
        <taxon>Cytophagales</taxon>
        <taxon>Cesiribacteraceae</taxon>
        <taxon>Cesiribacter</taxon>
    </lineage>
</organism>
<dbReference type="InterPro" id="IPR000612">
    <property type="entry name" value="PMP3"/>
</dbReference>
<keyword evidence="3 6" id="KW-0812">Transmembrane</keyword>
<dbReference type="Proteomes" id="UP000011910">
    <property type="component" value="Unassembled WGS sequence"/>
</dbReference>
<evidence type="ECO:0000256" key="3">
    <source>
        <dbReference type="ARBA" id="ARBA00022692"/>
    </source>
</evidence>
<dbReference type="PANTHER" id="PTHR21659">
    <property type="entry name" value="HYDROPHOBIC PROTEIN RCI2 LOW TEMPERATURE AND SALT RESPONSIVE PROTEIN LTI6 -RELATED"/>
    <property type="match status" value="1"/>
</dbReference>
<evidence type="ECO:0000256" key="1">
    <source>
        <dbReference type="ARBA" id="ARBA00004370"/>
    </source>
</evidence>
<evidence type="ECO:0000256" key="2">
    <source>
        <dbReference type="ARBA" id="ARBA00009530"/>
    </source>
</evidence>
<sequence>MSIIDILLAIFLPPLAVLLRVGFGGTFLLNLLLTMLGGIPGMIHAFIVLSRRP</sequence>
<dbReference type="PROSITE" id="PS01309">
    <property type="entry name" value="UPF0057"/>
    <property type="match status" value="1"/>
</dbReference>
<protein>
    <recommendedName>
        <fullName evidence="9">YqaE/Pmp3 family membrane protein</fullName>
    </recommendedName>
</protein>
<proteinExistence type="inferred from homology"/>
<evidence type="ECO:0000313" key="8">
    <source>
        <dbReference type="Proteomes" id="UP000011910"/>
    </source>
</evidence>
<evidence type="ECO:0008006" key="9">
    <source>
        <dbReference type="Google" id="ProtNLM"/>
    </source>
</evidence>
<evidence type="ECO:0000256" key="6">
    <source>
        <dbReference type="SAM" id="Phobius"/>
    </source>
</evidence>
<name>M7N318_9BACT</name>
<dbReference type="EMBL" id="AODQ01000101">
    <property type="protein sequence ID" value="EMR01621.1"/>
    <property type="molecule type" value="Genomic_DNA"/>
</dbReference>
<keyword evidence="8" id="KW-1185">Reference proteome</keyword>
<dbReference type="PATRIC" id="fig|1279009.4.peg.3289"/>
<reference evidence="7 8" key="1">
    <citation type="journal article" date="2013" name="Genome Announc.">
        <title>Draft Genome Sequence of Cesiribacter andamanensis Strain AMV16T, Isolated from a Soil Sample from a Mud Volcano in the Andaman Islands, India.</title>
        <authorList>
            <person name="Shivaji S."/>
            <person name="Ara S."/>
            <person name="Begum Z."/>
            <person name="Srinivas T.N."/>
            <person name="Singh A."/>
            <person name="Kumar Pinnaka A."/>
        </authorList>
    </citation>
    <scope>NUCLEOTIDE SEQUENCE [LARGE SCALE GENOMIC DNA]</scope>
    <source>
        <strain evidence="7 8">AMV16</strain>
    </source>
</reference>
<keyword evidence="5 6" id="KW-0472">Membrane</keyword>
<dbReference type="GO" id="GO:0016020">
    <property type="term" value="C:membrane"/>
    <property type="evidence" value="ECO:0007669"/>
    <property type="project" value="UniProtKB-SubCell"/>
</dbReference>
<evidence type="ECO:0000313" key="7">
    <source>
        <dbReference type="EMBL" id="EMR01621.1"/>
    </source>
</evidence>
<dbReference type="AlphaFoldDB" id="M7N318"/>
<comment type="similarity">
    <text evidence="2">Belongs to the UPF0057 (PMP3) family.</text>
</comment>
<dbReference type="STRING" id="1279009.ADICEAN_03243"/>
<comment type="subcellular location">
    <subcellularLocation>
        <location evidence="1">Membrane</location>
    </subcellularLocation>
</comment>